<evidence type="ECO:0000256" key="1">
    <source>
        <dbReference type="SAM" id="MobiDB-lite"/>
    </source>
</evidence>
<evidence type="ECO:0000313" key="2">
    <source>
        <dbReference type="EMBL" id="SUZ94735.1"/>
    </source>
</evidence>
<sequence length="137" mass="14600">VVIVNSTTGQTPAESPAPPDAGGVSVDGDSIVITSSSRSYPPQPTLHLANPTSGRLPILPLGQAEIPIVVRRWVHRLAVVVVGYQLPNDVVSVSVWIPPETEVTNVSPEPTSATTGWLGLEFPLNQDTELMVSFRVR</sequence>
<organism evidence="2">
    <name type="scientific">marine metagenome</name>
    <dbReference type="NCBI Taxonomy" id="408172"/>
    <lineage>
        <taxon>unclassified sequences</taxon>
        <taxon>metagenomes</taxon>
        <taxon>ecological metagenomes</taxon>
    </lineage>
</organism>
<dbReference type="AlphaFoldDB" id="A0A381RS73"/>
<protein>
    <submittedName>
        <fullName evidence="2">Uncharacterized protein</fullName>
    </submittedName>
</protein>
<proteinExistence type="predicted"/>
<accession>A0A381RS73</accession>
<name>A0A381RS73_9ZZZZ</name>
<reference evidence="2" key="1">
    <citation type="submission" date="2018-05" db="EMBL/GenBank/DDBJ databases">
        <authorList>
            <person name="Lanie J.A."/>
            <person name="Ng W.-L."/>
            <person name="Kazmierczak K.M."/>
            <person name="Andrzejewski T.M."/>
            <person name="Davidsen T.M."/>
            <person name="Wayne K.J."/>
            <person name="Tettelin H."/>
            <person name="Glass J.I."/>
            <person name="Rusch D."/>
            <person name="Podicherti R."/>
            <person name="Tsui H.-C.T."/>
            <person name="Winkler M.E."/>
        </authorList>
    </citation>
    <scope>NUCLEOTIDE SEQUENCE</scope>
</reference>
<feature type="compositionally biased region" description="Polar residues" evidence="1">
    <location>
        <begin position="1"/>
        <end position="13"/>
    </location>
</feature>
<gene>
    <name evidence="2" type="ORF">METZ01_LOCUS47589</name>
</gene>
<dbReference type="EMBL" id="UINC01002262">
    <property type="protein sequence ID" value="SUZ94735.1"/>
    <property type="molecule type" value="Genomic_DNA"/>
</dbReference>
<feature type="region of interest" description="Disordered" evidence="1">
    <location>
        <begin position="1"/>
        <end position="28"/>
    </location>
</feature>
<feature type="non-terminal residue" evidence="2">
    <location>
        <position position="1"/>
    </location>
</feature>